<protein>
    <submittedName>
        <fullName evidence="2">Zinc-binding alcohol dehydrogenase family protein</fullName>
    </submittedName>
</protein>
<dbReference type="EMBL" id="QTQV01000025">
    <property type="protein sequence ID" value="RQT08294.1"/>
    <property type="molecule type" value="Genomic_DNA"/>
</dbReference>
<dbReference type="Gene3D" id="3.40.50.720">
    <property type="entry name" value="NAD(P)-binding Rossmann-like Domain"/>
    <property type="match status" value="1"/>
</dbReference>
<evidence type="ECO:0000313" key="3">
    <source>
        <dbReference type="Proteomes" id="UP000277921"/>
    </source>
</evidence>
<evidence type="ECO:0000259" key="1">
    <source>
        <dbReference type="SMART" id="SM00829"/>
    </source>
</evidence>
<dbReference type="SMART" id="SM00829">
    <property type="entry name" value="PKS_ER"/>
    <property type="match status" value="1"/>
</dbReference>
<dbReference type="Gene3D" id="3.90.180.10">
    <property type="entry name" value="Medium-chain alcohol dehydrogenases, catalytic domain"/>
    <property type="match status" value="1"/>
</dbReference>
<reference evidence="2 3" key="1">
    <citation type="submission" date="2018-08" db="EMBL/GenBank/DDBJ databases">
        <title>Comparative analysis of Burkholderia isolates from Puerto Rico.</title>
        <authorList>
            <person name="Hall C."/>
            <person name="Sahl J."/>
            <person name="Wagner D."/>
        </authorList>
    </citation>
    <scope>NUCLEOTIDE SEQUENCE [LARGE SCALE GENOMIC DNA]</scope>
    <source>
        <strain evidence="2 3">Bp9025</strain>
    </source>
</reference>
<accession>A0A3N8P930</accession>
<gene>
    <name evidence="2" type="ORF">DF051_31930</name>
</gene>
<dbReference type="InterPro" id="IPR020843">
    <property type="entry name" value="ER"/>
</dbReference>
<dbReference type="InterPro" id="IPR011032">
    <property type="entry name" value="GroES-like_sf"/>
</dbReference>
<comment type="caution">
    <text evidence="2">The sequence shown here is derived from an EMBL/GenBank/DDBJ whole genome shotgun (WGS) entry which is preliminary data.</text>
</comment>
<dbReference type="PANTHER" id="PTHR43482:SF1">
    <property type="entry name" value="PROTEIN AST1-RELATED"/>
    <property type="match status" value="1"/>
</dbReference>
<dbReference type="InterPro" id="IPR052585">
    <property type="entry name" value="Lipid_raft_assoc_Zn_ADH"/>
</dbReference>
<dbReference type="AlphaFoldDB" id="A0A3N8P930"/>
<dbReference type="InterPro" id="IPR013149">
    <property type="entry name" value="ADH-like_C"/>
</dbReference>
<name>A0A3N8P930_9BURK</name>
<evidence type="ECO:0000313" key="2">
    <source>
        <dbReference type="EMBL" id="RQT08294.1"/>
    </source>
</evidence>
<dbReference type="InterPro" id="IPR036291">
    <property type="entry name" value="NAD(P)-bd_dom_sf"/>
</dbReference>
<organism evidence="2 3">
    <name type="scientific">Burkholderia contaminans</name>
    <dbReference type="NCBI Taxonomy" id="488447"/>
    <lineage>
        <taxon>Bacteria</taxon>
        <taxon>Pseudomonadati</taxon>
        <taxon>Pseudomonadota</taxon>
        <taxon>Betaproteobacteria</taxon>
        <taxon>Burkholderiales</taxon>
        <taxon>Burkholderiaceae</taxon>
        <taxon>Burkholderia</taxon>
        <taxon>Burkholderia cepacia complex</taxon>
    </lineage>
</organism>
<dbReference type="GO" id="GO:0016491">
    <property type="term" value="F:oxidoreductase activity"/>
    <property type="evidence" value="ECO:0007669"/>
    <property type="project" value="InterPro"/>
</dbReference>
<proteinExistence type="predicted"/>
<sequence length="325" mass="34638">MRRVRVLESSNDVNTLRLEVETQSLPETNDSECIVEIVSAGVDPSDVNALLGLMQHAVWPRTPGRDYAGRVIDGPPALVGRSVWGSGADLGIRRDGTHARYLAIPLHSVREKPANLTLDEAGTVGVPFVTAFEGFRRAGGVNNGDVVLVIGANGIVGQAAIQLATMVGATTVAAERAAPAYLGHANNKVRMIDASSNDFEAMVRDVTHGHGADIVFNAIGSPYFEQANLVMAAGGAQIFISTAEGTVPLDISAFYRDQHSYVGANTLGLDARKSAVILDKLLPAFERGALRPFPIHDDYMFDLDDAVRAYRTACAGAAYRTLLKP</sequence>
<dbReference type="SUPFAM" id="SSF51735">
    <property type="entry name" value="NAD(P)-binding Rossmann-fold domains"/>
    <property type="match status" value="1"/>
</dbReference>
<feature type="domain" description="Enoyl reductase (ER)" evidence="1">
    <location>
        <begin position="11"/>
        <end position="323"/>
    </location>
</feature>
<dbReference type="Proteomes" id="UP000277921">
    <property type="component" value="Unassembled WGS sequence"/>
</dbReference>
<dbReference type="PANTHER" id="PTHR43482">
    <property type="entry name" value="PROTEIN AST1-RELATED"/>
    <property type="match status" value="1"/>
</dbReference>
<dbReference type="Pfam" id="PF00107">
    <property type="entry name" value="ADH_zinc_N"/>
    <property type="match status" value="1"/>
</dbReference>
<dbReference type="SUPFAM" id="SSF50129">
    <property type="entry name" value="GroES-like"/>
    <property type="match status" value="1"/>
</dbReference>
<dbReference type="RefSeq" id="WP_124584095.1">
    <property type="nucleotide sequence ID" value="NZ_QTQV01000025.1"/>
</dbReference>